<comment type="caution">
    <text evidence="6">The sequence shown here is derived from an EMBL/GenBank/DDBJ whole genome shotgun (WGS) entry which is preliminary data.</text>
</comment>
<gene>
    <name evidence="6" type="ORF">QBZ16_000191</name>
</gene>
<dbReference type="InterPro" id="IPR023186">
    <property type="entry name" value="IUNH"/>
</dbReference>
<keyword evidence="3" id="KW-0326">Glycosidase</keyword>
<comment type="similarity">
    <text evidence="1">Belongs to the IUNH family.</text>
</comment>
<reference evidence="6" key="1">
    <citation type="submission" date="2021-01" db="EMBL/GenBank/DDBJ databases">
        <authorList>
            <person name="Eckstrom K.M.E."/>
        </authorList>
    </citation>
    <scope>NUCLEOTIDE SEQUENCE</scope>
    <source>
        <strain evidence="6">UVCC 0001</strain>
    </source>
</reference>
<organism evidence="6 7">
    <name type="scientific">Prototheca wickerhamii</name>
    <dbReference type="NCBI Taxonomy" id="3111"/>
    <lineage>
        <taxon>Eukaryota</taxon>
        <taxon>Viridiplantae</taxon>
        <taxon>Chlorophyta</taxon>
        <taxon>core chlorophytes</taxon>
        <taxon>Trebouxiophyceae</taxon>
        <taxon>Chlorellales</taxon>
        <taxon>Chlorellaceae</taxon>
        <taxon>Prototheca</taxon>
    </lineage>
</organism>
<protein>
    <recommendedName>
        <fullName evidence="5">Inosine/uridine-preferring nucleoside hydrolase domain-containing protein</fullName>
    </recommendedName>
</protein>
<dbReference type="GO" id="GO:0006152">
    <property type="term" value="P:purine nucleoside catabolic process"/>
    <property type="evidence" value="ECO:0007669"/>
    <property type="project" value="TreeGrafter"/>
</dbReference>
<evidence type="ECO:0000256" key="1">
    <source>
        <dbReference type="ARBA" id="ARBA00009176"/>
    </source>
</evidence>
<dbReference type="Proteomes" id="UP001255856">
    <property type="component" value="Unassembled WGS sequence"/>
</dbReference>
<dbReference type="PANTHER" id="PTHR12304">
    <property type="entry name" value="INOSINE-URIDINE PREFERRING NUCLEOSIDE HYDROLASE"/>
    <property type="match status" value="1"/>
</dbReference>
<sequence length="334" mass="35830">MPHVPKIPVWLDCDPGHDDALAIILAGHSPLIELLGLSTVAGNQTVDKVTENAYRILYAAGLPGVEVVQGQGRPLLRPPLVCGEIHGESGLDAGPHNPRQTRGAPQAWRSWPPAWRRPSRRRRPGEPRVRVVATGALTNVALLLTLHPELIPALEVVFMGGALGTGNTAPVAEFNIQVDPEAAHIVTSCGVHTSMVPLEVTHTALVTEAVAEAVLGGPLAPRDSASPFRKTMYDLLHFFQSTYKEVFGFDNPPLHDPCAVAYVIAPELFKVSFLRVDVETRSDLSAGQTVTDLRKTTGRAPNTHVCLAMDVEGFWALMLSSLATADASSPLNQS</sequence>
<keyword evidence="2" id="KW-0378">Hydrolase</keyword>
<evidence type="ECO:0000256" key="4">
    <source>
        <dbReference type="SAM" id="MobiDB-lite"/>
    </source>
</evidence>
<dbReference type="Pfam" id="PF01156">
    <property type="entry name" value="IU_nuc_hydro"/>
    <property type="match status" value="1"/>
</dbReference>
<evidence type="ECO:0000259" key="5">
    <source>
        <dbReference type="Pfam" id="PF01156"/>
    </source>
</evidence>
<dbReference type="EMBL" id="JASFZW010000001">
    <property type="protein sequence ID" value="KAK2080338.1"/>
    <property type="molecule type" value="Genomic_DNA"/>
</dbReference>
<evidence type="ECO:0000256" key="2">
    <source>
        <dbReference type="ARBA" id="ARBA00022801"/>
    </source>
</evidence>
<name>A0AAD9IMF1_PROWI</name>
<dbReference type="InterPro" id="IPR036452">
    <property type="entry name" value="Ribo_hydro-like"/>
</dbReference>
<dbReference type="Gene3D" id="3.90.245.10">
    <property type="entry name" value="Ribonucleoside hydrolase-like"/>
    <property type="match status" value="1"/>
</dbReference>
<dbReference type="InterPro" id="IPR001910">
    <property type="entry name" value="Inosine/uridine_hydrolase_dom"/>
</dbReference>
<dbReference type="GO" id="GO:0008477">
    <property type="term" value="F:purine nucleosidase activity"/>
    <property type="evidence" value="ECO:0007669"/>
    <property type="project" value="TreeGrafter"/>
</dbReference>
<feature type="domain" description="Inosine/uridine-preferring nucleoside hydrolase" evidence="5">
    <location>
        <begin position="9"/>
        <end position="316"/>
    </location>
</feature>
<evidence type="ECO:0000313" key="6">
    <source>
        <dbReference type="EMBL" id="KAK2080338.1"/>
    </source>
</evidence>
<evidence type="ECO:0000313" key="7">
    <source>
        <dbReference type="Proteomes" id="UP001255856"/>
    </source>
</evidence>
<dbReference type="PANTHER" id="PTHR12304:SF59">
    <property type="entry name" value="INOSINE-URIDINE PREFERRING NUCLEOSIDE HYDROLASE FAMILY PROTEIN"/>
    <property type="match status" value="1"/>
</dbReference>
<proteinExistence type="inferred from homology"/>
<evidence type="ECO:0000256" key="3">
    <source>
        <dbReference type="ARBA" id="ARBA00023295"/>
    </source>
</evidence>
<feature type="region of interest" description="Disordered" evidence="4">
    <location>
        <begin position="87"/>
        <end position="127"/>
    </location>
</feature>
<dbReference type="SUPFAM" id="SSF53590">
    <property type="entry name" value="Nucleoside hydrolase"/>
    <property type="match status" value="1"/>
</dbReference>
<dbReference type="CDD" id="cd02651">
    <property type="entry name" value="nuc_hydro_IU_UC_XIUA"/>
    <property type="match status" value="1"/>
</dbReference>
<dbReference type="GO" id="GO:0005829">
    <property type="term" value="C:cytosol"/>
    <property type="evidence" value="ECO:0007669"/>
    <property type="project" value="TreeGrafter"/>
</dbReference>
<feature type="compositionally biased region" description="Low complexity" evidence="4">
    <location>
        <begin position="107"/>
        <end position="116"/>
    </location>
</feature>
<accession>A0AAD9IMF1</accession>
<keyword evidence="7" id="KW-1185">Reference proteome</keyword>
<dbReference type="AlphaFoldDB" id="A0AAD9IMF1"/>